<feature type="transmembrane region" description="Helical" evidence="8">
    <location>
        <begin position="106"/>
        <end position="123"/>
    </location>
</feature>
<keyword evidence="6 8" id="KW-1133">Transmembrane helix</keyword>
<feature type="transmembrane region" description="Helical" evidence="8">
    <location>
        <begin position="75"/>
        <end position="94"/>
    </location>
</feature>
<protein>
    <recommendedName>
        <fullName evidence="8">Probable membrane transporter protein</fullName>
    </recommendedName>
</protein>
<feature type="transmembrane region" description="Helical" evidence="8">
    <location>
        <begin position="12"/>
        <end position="41"/>
    </location>
</feature>
<proteinExistence type="inferred from homology"/>
<dbReference type="PANTHER" id="PTHR30269">
    <property type="entry name" value="TRANSMEMBRANE PROTEIN YFCA"/>
    <property type="match status" value="1"/>
</dbReference>
<feature type="transmembrane region" description="Helical" evidence="8">
    <location>
        <begin position="226"/>
        <end position="242"/>
    </location>
</feature>
<evidence type="ECO:0000256" key="1">
    <source>
        <dbReference type="ARBA" id="ARBA00004651"/>
    </source>
</evidence>
<organism evidence="9 10">
    <name type="scientific">Weissella diestrammenae</name>
    <dbReference type="NCBI Taxonomy" id="1162633"/>
    <lineage>
        <taxon>Bacteria</taxon>
        <taxon>Bacillati</taxon>
        <taxon>Bacillota</taxon>
        <taxon>Bacilli</taxon>
        <taxon>Lactobacillales</taxon>
        <taxon>Lactobacillaceae</taxon>
        <taxon>Weissella</taxon>
    </lineage>
</organism>
<feature type="transmembrane region" description="Helical" evidence="8">
    <location>
        <begin position="171"/>
        <end position="189"/>
    </location>
</feature>
<keyword evidence="7 8" id="KW-0472">Membrane</keyword>
<dbReference type="EMBL" id="CP060724">
    <property type="protein sequence ID" value="QNN75037.1"/>
    <property type="molecule type" value="Genomic_DNA"/>
</dbReference>
<dbReference type="Proteomes" id="UP000515800">
    <property type="component" value="Chromosome"/>
</dbReference>
<evidence type="ECO:0000256" key="5">
    <source>
        <dbReference type="ARBA" id="ARBA00022692"/>
    </source>
</evidence>
<evidence type="ECO:0000313" key="10">
    <source>
        <dbReference type="Proteomes" id="UP000515800"/>
    </source>
</evidence>
<evidence type="ECO:0000256" key="7">
    <source>
        <dbReference type="ARBA" id="ARBA00023136"/>
    </source>
</evidence>
<dbReference type="InterPro" id="IPR002781">
    <property type="entry name" value="TM_pro_TauE-like"/>
</dbReference>
<comment type="similarity">
    <text evidence="2 8">Belongs to the 4-toluene sulfonate uptake permease (TSUP) (TC 2.A.102) family.</text>
</comment>
<keyword evidence="10" id="KW-1185">Reference proteome</keyword>
<evidence type="ECO:0000256" key="6">
    <source>
        <dbReference type="ARBA" id="ARBA00022989"/>
    </source>
</evidence>
<evidence type="ECO:0000256" key="4">
    <source>
        <dbReference type="ARBA" id="ARBA00022475"/>
    </source>
</evidence>
<dbReference type="GO" id="GO:0005886">
    <property type="term" value="C:plasma membrane"/>
    <property type="evidence" value="ECO:0007669"/>
    <property type="project" value="UniProtKB-SubCell"/>
</dbReference>
<name>A0A7G9T4L2_9LACO</name>
<evidence type="ECO:0000313" key="9">
    <source>
        <dbReference type="EMBL" id="QNN75037.1"/>
    </source>
</evidence>
<evidence type="ECO:0000256" key="8">
    <source>
        <dbReference type="RuleBase" id="RU363041"/>
    </source>
</evidence>
<sequence>MVGEWYDLRMLIYLIFLLGAFVRCVFGFGEALVTTPLLLLLAYNPQHAMAIIGIIGFVLALPTMFQNYQLIDGHLIWRLLIGAVFGVPIGLLFLKFGNVVLLKKGIGLLLIFYGVINLMPKLVSDREIRLSSVFVGVVSGFLGGAINTHGAPIAIYGRLKNWSPEYLRTNLQTYFGIVGLVIIIGQGLSGLWDATVFWTLLRLIPGLMIVAVFAELTVKYVNPKQLTQYLLYFFIVIGGIMLF</sequence>
<keyword evidence="5 8" id="KW-0812">Transmembrane</keyword>
<feature type="transmembrane region" description="Helical" evidence="8">
    <location>
        <begin position="48"/>
        <end position="69"/>
    </location>
</feature>
<dbReference type="InterPro" id="IPR052017">
    <property type="entry name" value="TSUP"/>
</dbReference>
<dbReference type="PANTHER" id="PTHR30269:SF37">
    <property type="entry name" value="MEMBRANE TRANSPORTER PROTEIN"/>
    <property type="match status" value="1"/>
</dbReference>
<evidence type="ECO:0000256" key="2">
    <source>
        <dbReference type="ARBA" id="ARBA00009142"/>
    </source>
</evidence>
<comment type="subcellular location">
    <subcellularLocation>
        <location evidence="1 8">Cell membrane</location>
        <topology evidence="1 8">Multi-pass membrane protein</topology>
    </subcellularLocation>
</comment>
<feature type="transmembrane region" description="Helical" evidence="8">
    <location>
        <begin position="195"/>
        <end position="214"/>
    </location>
</feature>
<keyword evidence="3" id="KW-0813">Transport</keyword>
<dbReference type="KEGG" id="wdi:H9L19_06535"/>
<feature type="transmembrane region" description="Helical" evidence="8">
    <location>
        <begin position="135"/>
        <end position="159"/>
    </location>
</feature>
<keyword evidence="4 8" id="KW-1003">Cell membrane</keyword>
<evidence type="ECO:0000256" key="3">
    <source>
        <dbReference type="ARBA" id="ARBA00022448"/>
    </source>
</evidence>
<accession>A0A7G9T4L2</accession>
<gene>
    <name evidence="9" type="ORF">H9L19_06535</name>
</gene>
<dbReference type="Pfam" id="PF01925">
    <property type="entry name" value="TauE"/>
    <property type="match status" value="1"/>
</dbReference>
<dbReference type="AlphaFoldDB" id="A0A7G9T4L2"/>
<reference evidence="9 10" key="1">
    <citation type="submission" date="2020-08" db="EMBL/GenBank/DDBJ databases">
        <title>Genome sequence of Weissella diestrammenae KACC 16890T.</title>
        <authorList>
            <person name="Hyun D.-W."/>
            <person name="Bae J.-W."/>
        </authorList>
    </citation>
    <scope>NUCLEOTIDE SEQUENCE [LARGE SCALE GENOMIC DNA]</scope>
    <source>
        <strain evidence="9 10">KACC 16890</strain>
    </source>
</reference>